<sequence length="70" mass="7881">RNLSSVACENATGAKRASLRIISSTEQKEESKGGEGKPKMIREYQQIIRMMVKSTIKNCCRICKMEISET</sequence>
<reference evidence="4 5" key="1">
    <citation type="submission" date="2019-06" db="EMBL/GenBank/DDBJ databases">
        <title>Discovery of a novel chromosome fission-fusion reversal in muntjac.</title>
        <authorList>
            <person name="Mudd A.B."/>
            <person name="Bredeson J.V."/>
            <person name="Baum R."/>
            <person name="Hockemeyer D."/>
            <person name="Rokhsar D.S."/>
        </authorList>
    </citation>
    <scope>NUCLEOTIDE SEQUENCE [LARGE SCALE GENOMIC DNA]</scope>
    <source>
        <strain evidence="4">UCam_UCB_Mr</strain>
        <tissue evidence="4">Fibroblast cell line</tissue>
    </source>
</reference>
<dbReference type="Pfam" id="PF00244">
    <property type="entry name" value="14-3-3"/>
    <property type="match status" value="1"/>
</dbReference>
<dbReference type="AlphaFoldDB" id="A0A5N3XND4"/>
<accession>A0A5N3XND4</accession>
<name>A0A5N3XND4_MUNRE</name>
<dbReference type="Proteomes" id="UP000326062">
    <property type="component" value="Chromosome 8"/>
</dbReference>
<dbReference type="PANTHER" id="PTHR18860">
    <property type="entry name" value="14-3-3 PROTEIN"/>
    <property type="match status" value="1"/>
</dbReference>
<dbReference type="SUPFAM" id="SSF48445">
    <property type="entry name" value="14-3-3 protein"/>
    <property type="match status" value="1"/>
</dbReference>
<comment type="similarity">
    <text evidence="1">Belongs to the 14-3-3 family.</text>
</comment>
<evidence type="ECO:0000256" key="1">
    <source>
        <dbReference type="ARBA" id="ARBA00006141"/>
    </source>
</evidence>
<protein>
    <recommendedName>
        <fullName evidence="3">14-3-3 domain-containing protein</fullName>
    </recommendedName>
</protein>
<dbReference type="InterPro" id="IPR036815">
    <property type="entry name" value="14-3-3_dom_sf"/>
</dbReference>
<feature type="region of interest" description="Disordered" evidence="2">
    <location>
        <begin position="19"/>
        <end position="39"/>
    </location>
</feature>
<feature type="compositionally biased region" description="Basic and acidic residues" evidence="2">
    <location>
        <begin position="26"/>
        <end position="39"/>
    </location>
</feature>
<feature type="non-terminal residue" evidence="4">
    <location>
        <position position="1"/>
    </location>
</feature>
<evidence type="ECO:0000313" key="5">
    <source>
        <dbReference type="Proteomes" id="UP000326062"/>
    </source>
</evidence>
<feature type="domain" description="14-3-3" evidence="3">
    <location>
        <begin position="1"/>
        <end position="61"/>
    </location>
</feature>
<evidence type="ECO:0000259" key="3">
    <source>
        <dbReference type="Pfam" id="PF00244"/>
    </source>
</evidence>
<dbReference type="EMBL" id="VCEB01000007">
    <property type="protein sequence ID" value="KAB0375148.1"/>
    <property type="molecule type" value="Genomic_DNA"/>
</dbReference>
<evidence type="ECO:0000313" key="4">
    <source>
        <dbReference type="EMBL" id="KAB0375148.1"/>
    </source>
</evidence>
<proteinExistence type="inferred from homology"/>
<keyword evidence="5" id="KW-1185">Reference proteome</keyword>
<dbReference type="Gene3D" id="1.20.190.20">
    <property type="entry name" value="14-3-3 domain"/>
    <property type="match status" value="1"/>
</dbReference>
<dbReference type="InterPro" id="IPR023410">
    <property type="entry name" value="14-3-3_domain"/>
</dbReference>
<gene>
    <name evidence="4" type="ORF">FD755_013640</name>
</gene>
<comment type="caution">
    <text evidence="4">The sequence shown here is derived from an EMBL/GenBank/DDBJ whole genome shotgun (WGS) entry which is preliminary data.</text>
</comment>
<organism evidence="4 5">
    <name type="scientific">Muntiacus reevesi</name>
    <name type="common">Reeves' muntjac</name>
    <name type="synonym">Cervus reevesi</name>
    <dbReference type="NCBI Taxonomy" id="9886"/>
    <lineage>
        <taxon>Eukaryota</taxon>
        <taxon>Metazoa</taxon>
        <taxon>Chordata</taxon>
        <taxon>Craniata</taxon>
        <taxon>Vertebrata</taxon>
        <taxon>Euteleostomi</taxon>
        <taxon>Mammalia</taxon>
        <taxon>Eutheria</taxon>
        <taxon>Laurasiatheria</taxon>
        <taxon>Artiodactyla</taxon>
        <taxon>Ruminantia</taxon>
        <taxon>Pecora</taxon>
        <taxon>Cervidae</taxon>
        <taxon>Muntiacinae</taxon>
        <taxon>Muntiacus</taxon>
    </lineage>
</organism>
<evidence type="ECO:0000256" key="2">
    <source>
        <dbReference type="SAM" id="MobiDB-lite"/>
    </source>
</evidence>
<dbReference type="InterPro" id="IPR000308">
    <property type="entry name" value="14-3-3"/>
</dbReference>